<feature type="non-terminal residue" evidence="2">
    <location>
        <position position="1"/>
    </location>
</feature>
<dbReference type="Proteomes" id="UP001189429">
    <property type="component" value="Unassembled WGS sequence"/>
</dbReference>
<feature type="region of interest" description="Disordered" evidence="1">
    <location>
        <begin position="83"/>
        <end position="144"/>
    </location>
</feature>
<protein>
    <submittedName>
        <fullName evidence="2">Uncharacterized protein</fullName>
    </submittedName>
</protein>
<organism evidence="2 3">
    <name type="scientific">Prorocentrum cordatum</name>
    <dbReference type="NCBI Taxonomy" id="2364126"/>
    <lineage>
        <taxon>Eukaryota</taxon>
        <taxon>Sar</taxon>
        <taxon>Alveolata</taxon>
        <taxon>Dinophyceae</taxon>
        <taxon>Prorocentrales</taxon>
        <taxon>Prorocentraceae</taxon>
        <taxon>Prorocentrum</taxon>
    </lineage>
</organism>
<feature type="non-terminal residue" evidence="2">
    <location>
        <position position="144"/>
    </location>
</feature>
<evidence type="ECO:0000313" key="2">
    <source>
        <dbReference type="EMBL" id="CAK0792047.1"/>
    </source>
</evidence>
<feature type="compositionally biased region" description="Gly residues" evidence="1">
    <location>
        <begin position="83"/>
        <end position="97"/>
    </location>
</feature>
<sequence length="144" mass="14601">RSWATLGPRLVPCFGPSADAALGACVPARGGRWACALELLRRMEDWAVARDDVSYIATVSACSKGRQRARALALLGSIRGQAGPRGGVPRGRGGGVRGRVALGAGSGAGGRGAAGRRRAGPPGPQRRQRGGLRGAPPVAPSFLA</sequence>
<evidence type="ECO:0000256" key="1">
    <source>
        <dbReference type="SAM" id="MobiDB-lite"/>
    </source>
</evidence>
<accession>A0ABN9PGY4</accession>
<keyword evidence="3" id="KW-1185">Reference proteome</keyword>
<evidence type="ECO:0000313" key="3">
    <source>
        <dbReference type="Proteomes" id="UP001189429"/>
    </source>
</evidence>
<gene>
    <name evidence="2" type="ORF">PCOR1329_LOCUS2765</name>
</gene>
<dbReference type="Gene3D" id="1.25.40.10">
    <property type="entry name" value="Tetratricopeptide repeat domain"/>
    <property type="match status" value="1"/>
</dbReference>
<feature type="compositionally biased region" description="Gly residues" evidence="1">
    <location>
        <begin position="104"/>
        <end position="113"/>
    </location>
</feature>
<proteinExistence type="predicted"/>
<name>A0ABN9PGY4_9DINO</name>
<dbReference type="InterPro" id="IPR011990">
    <property type="entry name" value="TPR-like_helical_dom_sf"/>
</dbReference>
<reference evidence="2" key="1">
    <citation type="submission" date="2023-10" db="EMBL/GenBank/DDBJ databases">
        <authorList>
            <person name="Chen Y."/>
            <person name="Shah S."/>
            <person name="Dougan E. K."/>
            <person name="Thang M."/>
            <person name="Chan C."/>
        </authorList>
    </citation>
    <scope>NUCLEOTIDE SEQUENCE [LARGE SCALE GENOMIC DNA]</scope>
</reference>
<comment type="caution">
    <text evidence="2">The sequence shown here is derived from an EMBL/GenBank/DDBJ whole genome shotgun (WGS) entry which is preliminary data.</text>
</comment>
<dbReference type="EMBL" id="CAUYUJ010000701">
    <property type="protein sequence ID" value="CAK0792047.1"/>
    <property type="molecule type" value="Genomic_DNA"/>
</dbReference>